<protein>
    <submittedName>
        <fullName evidence="1">Uncharacterized protein</fullName>
    </submittedName>
</protein>
<dbReference type="EMBL" id="UINC01185088">
    <property type="protein sequence ID" value="SVD96626.1"/>
    <property type="molecule type" value="Genomic_DNA"/>
</dbReference>
<evidence type="ECO:0000313" key="1">
    <source>
        <dbReference type="EMBL" id="SVD96626.1"/>
    </source>
</evidence>
<feature type="non-terminal residue" evidence="1">
    <location>
        <position position="1"/>
    </location>
</feature>
<gene>
    <name evidence="1" type="ORF">METZ01_LOCUS449480</name>
</gene>
<dbReference type="AlphaFoldDB" id="A0A382ZLZ9"/>
<feature type="non-terminal residue" evidence="1">
    <location>
        <position position="256"/>
    </location>
</feature>
<accession>A0A382ZLZ9</accession>
<proteinExistence type="predicted"/>
<organism evidence="1">
    <name type="scientific">marine metagenome</name>
    <dbReference type="NCBI Taxonomy" id="408172"/>
    <lineage>
        <taxon>unclassified sequences</taxon>
        <taxon>metagenomes</taxon>
        <taxon>ecological metagenomes</taxon>
    </lineage>
</organism>
<reference evidence="1" key="1">
    <citation type="submission" date="2018-05" db="EMBL/GenBank/DDBJ databases">
        <authorList>
            <person name="Lanie J.A."/>
            <person name="Ng W.-L."/>
            <person name="Kazmierczak K.M."/>
            <person name="Andrzejewski T.M."/>
            <person name="Davidsen T.M."/>
            <person name="Wayne K.J."/>
            <person name="Tettelin H."/>
            <person name="Glass J.I."/>
            <person name="Rusch D."/>
            <person name="Podicherti R."/>
            <person name="Tsui H.-C.T."/>
            <person name="Winkler M.E."/>
        </authorList>
    </citation>
    <scope>NUCLEOTIDE SEQUENCE</scope>
</reference>
<name>A0A382ZLZ9_9ZZZZ</name>
<sequence>HIGAVDQLAKYNMIDQVLDNYEDTSGVDASASTYELTAGSAGAKYYHSYTPAVADTPVTLGTLWDVEADFSATRADLHVWASYTMRMVIPASEIPYDLTGLTVTVRASQSEGVDWLKVYAGEGGTGAVNSSSSSSECSFTNTPTEILNGSGNSGIGNPTASGYYESWTSGGAGTSYVHDATKNLIIAWDMTLNSSYDKGNRYTGGGINTNVWTSNTLDSTHYSGNTTMPGTLERWEGSYWITKIKGSYTIPGTAAV</sequence>